<proteinExistence type="predicted"/>
<evidence type="ECO:0000313" key="3">
    <source>
        <dbReference type="Proteomes" id="UP001596409"/>
    </source>
</evidence>
<evidence type="ECO:0000256" key="1">
    <source>
        <dbReference type="SAM" id="MobiDB-lite"/>
    </source>
</evidence>
<protein>
    <submittedName>
        <fullName evidence="2">Uncharacterized protein</fullName>
    </submittedName>
</protein>
<feature type="region of interest" description="Disordered" evidence="1">
    <location>
        <begin position="163"/>
        <end position="182"/>
    </location>
</feature>
<comment type="caution">
    <text evidence="2">The sequence shown here is derived from an EMBL/GenBank/DDBJ whole genome shotgun (WGS) entry which is preliminary data.</text>
</comment>
<name>A0ABW2E5I3_9ACTN</name>
<dbReference type="Proteomes" id="UP001596409">
    <property type="component" value="Unassembled WGS sequence"/>
</dbReference>
<organism evidence="2 3">
    <name type="scientific">Streptomyces viridiviolaceus</name>
    <dbReference type="NCBI Taxonomy" id="68282"/>
    <lineage>
        <taxon>Bacteria</taxon>
        <taxon>Bacillati</taxon>
        <taxon>Actinomycetota</taxon>
        <taxon>Actinomycetes</taxon>
        <taxon>Kitasatosporales</taxon>
        <taxon>Streptomycetaceae</taxon>
        <taxon>Streptomyces</taxon>
    </lineage>
</organism>
<feature type="compositionally biased region" description="Polar residues" evidence="1">
    <location>
        <begin position="206"/>
        <end position="218"/>
    </location>
</feature>
<gene>
    <name evidence="2" type="ORF">ACFQMH_22890</name>
</gene>
<evidence type="ECO:0000313" key="2">
    <source>
        <dbReference type="EMBL" id="MFC7014509.1"/>
    </source>
</evidence>
<accession>A0ABW2E5I3</accession>
<sequence>MDVAAADDRTTPAFQESFTALWATGLAGGPHHPGFGSPWPAPALLRGHAAADRRPGMHGKDSALRAGAQKAQPCPTGCCATWICGRLKPCLEHAQADGPEVPVPGIRPGPMTVRLLDAKVLDRTIRSTVRSVVRGVMVKLSVVTSANEGSGSSSTASAAVAGSSTGALDAPRRSGGGASSRVRASASIMNFEAGLAWPSLPRPSSPCHQSPTRHSGSQ</sequence>
<keyword evidence="3" id="KW-1185">Reference proteome</keyword>
<feature type="region of interest" description="Disordered" evidence="1">
    <location>
        <begin position="197"/>
        <end position="218"/>
    </location>
</feature>
<dbReference type="RefSeq" id="WP_385869682.1">
    <property type="nucleotide sequence ID" value="NZ_JBHSYM010000049.1"/>
</dbReference>
<reference evidence="3" key="1">
    <citation type="journal article" date="2019" name="Int. J. Syst. Evol. Microbiol.">
        <title>The Global Catalogue of Microorganisms (GCM) 10K type strain sequencing project: providing services to taxonomists for standard genome sequencing and annotation.</title>
        <authorList>
            <consortium name="The Broad Institute Genomics Platform"/>
            <consortium name="The Broad Institute Genome Sequencing Center for Infectious Disease"/>
            <person name="Wu L."/>
            <person name="Ma J."/>
        </authorList>
    </citation>
    <scope>NUCLEOTIDE SEQUENCE [LARGE SCALE GENOMIC DNA]</scope>
    <source>
        <strain evidence="3">JCM 4855</strain>
    </source>
</reference>
<dbReference type="EMBL" id="JBHSYM010000049">
    <property type="protein sequence ID" value="MFC7014509.1"/>
    <property type="molecule type" value="Genomic_DNA"/>
</dbReference>